<dbReference type="STRING" id="1335048.AKL17_0102"/>
<dbReference type="KEGG" id="daa:AKL17_0102"/>
<evidence type="ECO:0000313" key="2">
    <source>
        <dbReference type="Proteomes" id="UP000076128"/>
    </source>
</evidence>
<sequence>MTARATLAGKLRQATFAWTVALSLLVAWAVSQPRAADLLAHSAAAGLAEARGADHVAASAAAGKADRPSELRSGTGPDLLALVPAMLALPEGAEADDAACPPAALHCLQPRQRPEPRAPPLT</sequence>
<proteinExistence type="predicted"/>
<name>A0A159Z0G8_9RHOB</name>
<keyword evidence="2" id="KW-1185">Reference proteome</keyword>
<reference evidence="1 2" key="1">
    <citation type="submission" date="2015-09" db="EMBL/GenBank/DDBJ databases">
        <title>Complete genome sequence of Defluviimonas alba cai42t isolated from an oilfield in Xinjiang.</title>
        <authorList>
            <person name="Geng S."/>
            <person name="Pan X."/>
            <person name="Wu X."/>
        </authorList>
    </citation>
    <scope>NUCLEOTIDE SEQUENCE [LARGE SCALE GENOMIC DNA]</scope>
    <source>
        <strain evidence="2">cai42</strain>
    </source>
</reference>
<evidence type="ECO:0000313" key="1">
    <source>
        <dbReference type="EMBL" id="AMY67364.1"/>
    </source>
</evidence>
<organism evidence="1 2">
    <name type="scientific">Frigidibacter mobilis</name>
    <dbReference type="NCBI Taxonomy" id="1335048"/>
    <lineage>
        <taxon>Bacteria</taxon>
        <taxon>Pseudomonadati</taxon>
        <taxon>Pseudomonadota</taxon>
        <taxon>Alphaproteobacteria</taxon>
        <taxon>Rhodobacterales</taxon>
        <taxon>Paracoccaceae</taxon>
        <taxon>Frigidibacter</taxon>
    </lineage>
</organism>
<accession>A0A159Z0G8</accession>
<dbReference type="EMBL" id="CP012661">
    <property type="protein sequence ID" value="AMY67364.1"/>
    <property type="molecule type" value="Genomic_DNA"/>
</dbReference>
<dbReference type="AlphaFoldDB" id="A0A159Z0G8"/>
<gene>
    <name evidence="1" type="ORF">AKL17_0102</name>
</gene>
<protein>
    <submittedName>
        <fullName evidence="1">Uncharacterized protein</fullName>
    </submittedName>
</protein>
<dbReference type="Proteomes" id="UP000076128">
    <property type="component" value="Chromosome"/>
</dbReference>